<evidence type="ECO:0000313" key="2">
    <source>
        <dbReference type="Proteomes" id="UP000054805"/>
    </source>
</evidence>
<keyword evidence="2" id="KW-1185">Reference proteome</keyword>
<accession>A0A0V1IJG8</accession>
<protein>
    <submittedName>
        <fullName evidence="1">Uncharacterized protein</fullName>
    </submittedName>
</protein>
<sequence length="71" mass="8339">MTGWFQENGFETPCFYELKASSYKSNFSLHCNSKNTVEQFSHIFMVKLTHRWLLRSFREPSLSRLMIAAAS</sequence>
<evidence type="ECO:0000313" key="1">
    <source>
        <dbReference type="EMBL" id="KRZ22920.1"/>
    </source>
</evidence>
<reference evidence="1 2" key="1">
    <citation type="submission" date="2015-01" db="EMBL/GenBank/DDBJ databases">
        <title>Evolution of Trichinella species and genotypes.</title>
        <authorList>
            <person name="Korhonen P.K."/>
            <person name="Edoardo P."/>
            <person name="Giuseppe L.R."/>
            <person name="Gasser R.B."/>
        </authorList>
    </citation>
    <scope>NUCLEOTIDE SEQUENCE [LARGE SCALE GENOMIC DNA]</scope>
    <source>
        <strain evidence="1">ISS588</strain>
    </source>
</reference>
<dbReference type="EMBL" id="JYDS01000159">
    <property type="protein sequence ID" value="KRZ22920.1"/>
    <property type="molecule type" value="Genomic_DNA"/>
</dbReference>
<gene>
    <name evidence="1" type="ORF">T4B_8839</name>
</gene>
<dbReference type="Proteomes" id="UP000054805">
    <property type="component" value="Unassembled WGS sequence"/>
</dbReference>
<comment type="caution">
    <text evidence="1">The sequence shown here is derived from an EMBL/GenBank/DDBJ whole genome shotgun (WGS) entry which is preliminary data.</text>
</comment>
<name>A0A0V1IJG8_TRIPS</name>
<organism evidence="1 2">
    <name type="scientific">Trichinella pseudospiralis</name>
    <name type="common">Parasitic roundworm</name>
    <dbReference type="NCBI Taxonomy" id="6337"/>
    <lineage>
        <taxon>Eukaryota</taxon>
        <taxon>Metazoa</taxon>
        <taxon>Ecdysozoa</taxon>
        <taxon>Nematoda</taxon>
        <taxon>Enoplea</taxon>
        <taxon>Dorylaimia</taxon>
        <taxon>Trichinellida</taxon>
        <taxon>Trichinellidae</taxon>
        <taxon>Trichinella</taxon>
    </lineage>
</organism>
<proteinExistence type="predicted"/>
<dbReference type="AlphaFoldDB" id="A0A0V1IJG8"/>